<dbReference type="EMBL" id="REGN01009548">
    <property type="protein sequence ID" value="RNA00931.1"/>
    <property type="molecule type" value="Genomic_DNA"/>
</dbReference>
<organism evidence="1 2">
    <name type="scientific">Brachionus plicatilis</name>
    <name type="common">Marine rotifer</name>
    <name type="synonym">Brachionus muelleri</name>
    <dbReference type="NCBI Taxonomy" id="10195"/>
    <lineage>
        <taxon>Eukaryota</taxon>
        <taxon>Metazoa</taxon>
        <taxon>Spiralia</taxon>
        <taxon>Gnathifera</taxon>
        <taxon>Rotifera</taxon>
        <taxon>Eurotatoria</taxon>
        <taxon>Monogononta</taxon>
        <taxon>Pseudotrocha</taxon>
        <taxon>Ploima</taxon>
        <taxon>Brachionidae</taxon>
        <taxon>Brachionus</taxon>
    </lineage>
</organism>
<comment type="caution">
    <text evidence="1">The sequence shown here is derived from an EMBL/GenBank/DDBJ whole genome shotgun (WGS) entry which is preliminary data.</text>
</comment>
<keyword evidence="1" id="KW-0034">Amyloid</keyword>
<sequence>MNFNLLSVATGCECNNLIIAGKYDTDNFSIGHTIIISVTQTNLEEHSTTKTTTIADQKIVNNYCDKDLECRSDLGLVCTGNRCICSSSSHTWSNINQKCLLTYSKRSCLTGDSCNPDQNLKCINDQCNCPIASVDGMCDCSSTEGSEEFWNGSLCSSAKNYSDHCSNDFECQTKTQNTLCVAGSCVCSNYSVEFWNGNKCQSKKRHLETCNQKSECLDSDITNCLNNICSCRTGQYYHEGLSKCFTRLGEFEVCDNDTMCFDDLSCHSLNKTCLCNTDEFFENITSECRVKKSINSKCDNDWQCSSLKGLTCQSNICMCTLNTHTWDTTNEECRLTYSTLSCISDDDCNTSENLTCTDFINRCNCPSNETFKICDCSNSDDRYWDGSSCVDGKSYENEKFELNECIEKCPVGTQIFNDQCLDFSTAADEKSIEILIFDLIKELTYQLAHFAILIVIAVVNCYCQMEATTRCTDNKCETQQNMGRSPKTPFKKFQLEPKIANTSGHFEHHIIISVIDRFYPNTRDRETNFIALIFYEDMTIFYEHFLSQLLLLAIP</sequence>
<proteinExistence type="predicted"/>
<evidence type="ECO:0000313" key="1">
    <source>
        <dbReference type="EMBL" id="RNA00931.1"/>
    </source>
</evidence>
<dbReference type="Proteomes" id="UP000276133">
    <property type="component" value="Unassembled WGS sequence"/>
</dbReference>
<keyword evidence="2" id="KW-1185">Reference proteome</keyword>
<gene>
    <name evidence="1" type="ORF">BpHYR1_025808</name>
</gene>
<name>A0A3M7PQ66_BRAPC</name>
<dbReference type="PANTHER" id="PTHR39069:SF8">
    <property type="entry name" value="FI17111P1"/>
    <property type="match status" value="1"/>
</dbReference>
<dbReference type="OrthoDB" id="6072984at2759"/>
<dbReference type="AlphaFoldDB" id="A0A3M7PQ66"/>
<keyword evidence="1" id="KW-0640">Prion</keyword>
<reference evidence="1 2" key="1">
    <citation type="journal article" date="2018" name="Sci. Rep.">
        <title>Genomic signatures of local adaptation to the degree of environmental predictability in rotifers.</title>
        <authorList>
            <person name="Franch-Gras L."/>
            <person name="Hahn C."/>
            <person name="Garcia-Roger E.M."/>
            <person name="Carmona M.J."/>
            <person name="Serra M."/>
            <person name="Gomez A."/>
        </authorList>
    </citation>
    <scope>NUCLEOTIDE SEQUENCE [LARGE SCALE GENOMIC DNA]</scope>
    <source>
        <strain evidence="1">HYR1</strain>
    </source>
</reference>
<protein>
    <submittedName>
        <fullName evidence="1">Prion-like-(Q N-rich) domain-bearing 25</fullName>
    </submittedName>
</protein>
<evidence type="ECO:0000313" key="2">
    <source>
        <dbReference type="Proteomes" id="UP000276133"/>
    </source>
</evidence>
<accession>A0A3M7PQ66</accession>
<dbReference type="PANTHER" id="PTHR39069">
    <property type="entry name" value="ECDYSONE-INDUCIBLE GENE E1, ISOFORM A"/>
    <property type="match status" value="1"/>
</dbReference>